<dbReference type="SUPFAM" id="SSF160574">
    <property type="entry name" value="BT0923-like"/>
    <property type="match status" value="1"/>
</dbReference>
<feature type="chain" id="PRO_5018111279" description="Putative beta-lactamase-inhibitor-like PepSY-like domain-containing protein" evidence="1">
    <location>
        <begin position="18"/>
        <end position="146"/>
    </location>
</feature>
<feature type="domain" description="Putative beta-lactamase-inhibitor-like PepSY-like" evidence="2">
    <location>
        <begin position="77"/>
        <end position="138"/>
    </location>
</feature>
<proteinExistence type="predicted"/>
<accession>A0A3M9MJH4</accession>
<evidence type="ECO:0000313" key="3">
    <source>
        <dbReference type="EMBL" id="RNI25720.1"/>
    </source>
</evidence>
<keyword evidence="4" id="KW-1185">Reference proteome</keyword>
<evidence type="ECO:0000256" key="1">
    <source>
        <dbReference type="SAM" id="SignalP"/>
    </source>
</evidence>
<dbReference type="EMBL" id="RJJD01000008">
    <property type="protein sequence ID" value="RNI25720.1"/>
    <property type="molecule type" value="Genomic_DNA"/>
</dbReference>
<dbReference type="OrthoDB" id="1121502at2"/>
<protein>
    <recommendedName>
        <fullName evidence="2">Putative beta-lactamase-inhibitor-like PepSY-like domain-containing protein</fullName>
    </recommendedName>
</protein>
<dbReference type="RefSeq" id="WP_123127348.1">
    <property type="nucleotide sequence ID" value="NZ_RJJD01000008.1"/>
</dbReference>
<sequence length="146" mass="16484">MKTLFLAFLATSSSLWSCSQNITPSQLPSLVQNSLQAKFTGAQSIDWEKHGNLYEAEFEMAQVEHTVLLDATGHIISHKQDIASTELPAPVSMALKRDYPAFLMDDLEKVEKDGQMFYQVELENNNEEVHKVYTPNGALSNVTYWE</sequence>
<keyword evidence="1" id="KW-0732">Signal</keyword>
<name>A0A3M9MJH4_9BACT</name>
<organism evidence="3 4">
    <name type="scientific">Rufibacter latericius</name>
    <dbReference type="NCBI Taxonomy" id="2487040"/>
    <lineage>
        <taxon>Bacteria</taxon>
        <taxon>Pseudomonadati</taxon>
        <taxon>Bacteroidota</taxon>
        <taxon>Cytophagia</taxon>
        <taxon>Cytophagales</taxon>
        <taxon>Hymenobacteraceae</taxon>
        <taxon>Rufibacter</taxon>
    </lineage>
</organism>
<evidence type="ECO:0000259" key="2">
    <source>
        <dbReference type="Pfam" id="PF11396"/>
    </source>
</evidence>
<dbReference type="Pfam" id="PF11396">
    <property type="entry name" value="PepSY_like"/>
    <property type="match status" value="2"/>
</dbReference>
<dbReference type="AlphaFoldDB" id="A0A3M9MJH4"/>
<feature type="signal peptide" evidence="1">
    <location>
        <begin position="1"/>
        <end position="17"/>
    </location>
</feature>
<dbReference type="Proteomes" id="UP000272117">
    <property type="component" value="Unassembled WGS sequence"/>
</dbReference>
<comment type="caution">
    <text evidence="3">The sequence shown here is derived from an EMBL/GenBank/DDBJ whole genome shotgun (WGS) entry which is preliminary data.</text>
</comment>
<reference evidence="3 4" key="1">
    <citation type="submission" date="2018-11" db="EMBL/GenBank/DDBJ databases">
        <title>Rufibacter latericius sp. nov., isolated from water in Baiyang Lake.</title>
        <authorList>
            <person name="Yang Y."/>
        </authorList>
    </citation>
    <scope>NUCLEOTIDE SEQUENCE [LARGE SCALE GENOMIC DNA]</scope>
    <source>
        <strain evidence="3 4">R-22-1c-1</strain>
    </source>
</reference>
<gene>
    <name evidence="3" type="ORF">EFB08_12770</name>
</gene>
<dbReference type="InterPro" id="IPR021533">
    <property type="entry name" value="PepSY-like"/>
</dbReference>
<dbReference type="Gene3D" id="3.10.450.360">
    <property type="match status" value="1"/>
</dbReference>
<feature type="domain" description="Putative beta-lactamase-inhibitor-like PepSY-like" evidence="2">
    <location>
        <begin position="20"/>
        <end position="76"/>
    </location>
</feature>
<evidence type="ECO:0000313" key="4">
    <source>
        <dbReference type="Proteomes" id="UP000272117"/>
    </source>
</evidence>